<evidence type="ECO:0000313" key="4">
    <source>
        <dbReference type="EMBL" id="EPR65707.1"/>
    </source>
</evidence>
<comment type="similarity">
    <text evidence="1">Belongs to the RelA/SpoT family.</text>
</comment>
<protein>
    <submittedName>
        <fullName evidence="4">GTP pyrophosphokinase, (P)ppGpp synthetase II</fullName>
        <ecNumber evidence="4">2.7.6.5</ecNumber>
        <ecNumber evidence="4">3.1.7.2</ecNumber>
    </submittedName>
</protein>
<dbReference type="PANTHER" id="PTHR21262:SF31">
    <property type="entry name" value="GTP PYROPHOSPHOKINASE"/>
    <property type="match status" value="1"/>
</dbReference>
<dbReference type="GO" id="GO:0005886">
    <property type="term" value="C:plasma membrane"/>
    <property type="evidence" value="ECO:0007669"/>
    <property type="project" value="TreeGrafter"/>
</dbReference>
<sequence>MIKVDIEEERKEILKRYRKLLRLAKPLLKSGDAKLIKKAFNVASEAHKEMRRKSGEPYIYHPLEVALICVEEIGLGTTSIVAALLHDVVEDTDMELEDIEREFGVKVAQIIDGLTKIAGVFDYGSSQQAENFRKMLLTLSDDVRVILIKLADRLNNMRTLDSMPRHKQLKIGSETKYLYAPLAHRLGLYSIKSELEDLHLKFMDNEAYEYISKRISDTRVSRNKFIKTFITPIENELQAQGFKFVIKGRPKSVYSIYNKMKTQNIPFEEVFDLFAIRVIIDTSYENEKAACWQVYSIVTDFYRPNPNRLRDWISTPRANGYESLHTTAMSQTGQWVEVQIRTQRMDDIAERGYAAHWKYKEKKMPQKKQPVAWMSGLLK</sequence>
<dbReference type="AlphaFoldDB" id="S7V831"/>
<dbReference type="SUPFAM" id="SSF81301">
    <property type="entry name" value="Nucleotidyltransferase"/>
    <property type="match status" value="1"/>
</dbReference>
<name>S7V831_9BACT</name>
<dbReference type="Gene3D" id="3.30.460.10">
    <property type="entry name" value="Beta Polymerase, domain 2"/>
    <property type="match status" value="1"/>
</dbReference>
<dbReference type="CDD" id="cd05399">
    <property type="entry name" value="NT_Rel-Spo_like"/>
    <property type="match status" value="1"/>
</dbReference>
<organism evidence="4 5">
    <name type="scientific">Cyclobacterium qasimii M12-11B</name>
    <dbReference type="NCBI Taxonomy" id="641524"/>
    <lineage>
        <taxon>Bacteria</taxon>
        <taxon>Pseudomonadati</taxon>
        <taxon>Bacteroidota</taxon>
        <taxon>Cytophagia</taxon>
        <taxon>Cytophagales</taxon>
        <taxon>Cyclobacteriaceae</taxon>
        <taxon>Cyclobacterium</taxon>
    </lineage>
</organism>
<dbReference type="SMART" id="SM00471">
    <property type="entry name" value="HDc"/>
    <property type="match status" value="1"/>
</dbReference>
<accession>S7V831</accession>
<dbReference type="EC" id="2.7.6.5" evidence="4"/>
<dbReference type="Pfam" id="PF04607">
    <property type="entry name" value="RelA_SpoT"/>
    <property type="match status" value="1"/>
</dbReference>
<dbReference type="GO" id="GO:0008893">
    <property type="term" value="F:guanosine-3',5'-bis(diphosphate) 3'-diphosphatase activity"/>
    <property type="evidence" value="ECO:0007669"/>
    <property type="project" value="UniProtKB-EC"/>
</dbReference>
<evidence type="ECO:0000259" key="2">
    <source>
        <dbReference type="SMART" id="SM00471"/>
    </source>
</evidence>
<dbReference type="Gene3D" id="1.10.3210.10">
    <property type="entry name" value="Hypothetical protein af1432"/>
    <property type="match status" value="1"/>
</dbReference>
<dbReference type="GO" id="GO:0008728">
    <property type="term" value="F:GTP diphosphokinase activity"/>
    <property type="evidence" value="ECO:0007669"/>
    <property type="project" value="UniProtKB-EC"/>
</dbReference>
<dbReference type="Pfam" id="PF13328">
    <property type="entry name" value="HD_4"/>
    <property type="match status" value="1"/>
</dbReference>
<keyword evidence="4" id="KW-0378">Hydrolase</keyword>
<keyword evidence="4" id="KW-0418">Kinase</keyword>
<proteinExistence type="inferred from homology"/>
<feature type="domain" description="HD/PDEase" evidence="2">
    <location>
        <begin position="54"/>
        <end position="166"/>
    </location>
</feature>
<dbReference type="SMART" id="SM00954">
    <property type="entry name" value="RelA_SpoT"/>
    <property type="match status" value="1"/>
</dbReference>
<dbReference type="InterPro" id="IPR003607">
    <property type="entry name" value="HD/PDEase_dom"/>
</dbReference>
<dbReference type="PATRIC" id="fig|641524.5.peg.5246"/>
<dbReference type="STRING" id="641524.ADICYQ_5291"/>
<dbReference type="eggNOG" id="COG0317">
    <property type="taxonomic scope" value="Bacteria"/>
</dbReference>
<dbReference type="FunFam" id="1.10.3210.10:FF:000001">
    <property type="entry name" value="GTP pyrophosphokinase RelA"/>
    <property type="match status" value="1"/>
</dbReference>
<dbReference type="InterPro" id="IPR043519">
    <property type="entry name" value="NT_sf"/>
</dbReference>
<comment type="caution">
    <text evidence="4">The sequence shown here is derived from an EMBL/GenBank/DDBJ whole genome shotgun (WGS) entry which is preliminary data.</text>
</comment>
<dbReference type="Proteomes" id="UP000014974">
    <property type="component" value="Unassembled WGS sequence"/>
</dbReference>
<dbReference type="GO" id="GO:0015969">
    <property type="term" value="P:guanosine tetraphosphate metabolic process"/>
    <property type="evidence" value="ECO:0007669"/>
    <property type="project" value="InterPro"/>
</dbReference>
<gene>
    <name evidence="4" type="ORF">ADICYQ_5291</name>
</gene>
<evidence type="ECO:0000256" key="1">
    <source>
        <dbReference type="ARBA" id="ARBA00007476"/>
    </source>
</evidence>
<keyword evidence="4" id="KW-0808">Transferase</keyword>
<dbReference type="EC" id="3.1.7.2" evidence="4"/>
<dbReference type="GO" id="GO:0016301">
    <property type="term" value="F:kinase activity"/>
    <property type="evidence" value="ECO:0007669"/>
    <property type="project" value="UniProtKB-KW"/>
</dbReference>
<dbReference type="SUPFAM" id="SSF109604">
    <property type="entry name" value="HD-domain/PDEase-like"/>
    <property type="match status" value="1"/>
</dbReference>
<dbReference type="CDD" id="cd00077">
    <property type="entry name" value="HDc"/>
    <property type="match status" value="1"/>
</dbReference>
<dbReference type="InterPro" id="IPR007685">
    <property type="entry name" value="RelA_SpoT"/>
</dbReference>
<dbReference type="PANTHER" id="PTHR21262">
    <property type="entry name" value="GUANOSINE-3',5'-BIS DIPHOSPHATE 3'-PYROPHOSPHOHYDROLASE"/>
    <property type="match status" value="1"/>
</dbReference>
<evidence type="ECO:0000313" key="5">
    <source>
        <dbReference type="Proteomes" id="UP000014974"/>
    </source>
</evidence>
<reference evidence="4 5" key="1">
    <citation type="journal article" date="2013" name="Genome Announc.">
        <title>Draft Genome Sequence of Cyclobacterium qasimii Strain M12-11BT, Isolated from Arctic Marine Sediment.</title>
        <authorList>
            <person name="Shivaji S."/>
            <person name="Ara S."/>
            <person name="Singh A."/>
            <person name="Kumar Pinnaka A."/>
        </authorList>
    </citation>
    <scope>NUCLEOTIDE SEQUENCE [LARGE SCALE GENOMIC DNA]</scope>
    <source>
        <strain evidence="4 5">M12-11B</strain>
    </source>
</reference>
<dbReference type="EMBL" id="ATNM01000187">
    <property type="protein sequence ID" value="EPR65707.1"/>
    <property type="molecule type" value="Genomic_DNA"/>
</dbReference>
<feature type="domain" description="RelA/SpoT" evidence="3">
    <location>
        <begin position="248"/>
        <end position="363"/>
    </location>
</feature>
<evidence type="ECO:0000259" key="3">
    <source>
        <dbReference type="SMART" id="SM00954"/>
    </source>
</evidence>